<keyword evidence="2" id="KW-1185">Reference proteome</keyword>
<dbReference type="EMBL" id="NGJS01000009">
    <property type="protein sequence ID" value="RST98609.1"/>
    <property type="molecule type" value="Genomic_DNA"/>
</dbReference>
<dbReference type="InterPro" id="IPR010323">
    <property type="entry name" value="DUF924"/>
</dbReference>
<name>A0A429ZXJ4_9ENTE</name>
<evidence type="ECO:0000313" key="1">
    <source>
        <dbReference type="EMBL" id="RST98609.1"/>
    </source>
</evidence>
<accession>A0A429ZXJ4</accession>
<protein>
    <recommendedName>
        <fullName evidence="3">DUF924 domain-containing protein</fullName>
    </recommendedName>
</protein>
<proteinExistence type="predicted"/>
<dbReference type="Proteomes" id="UP000287857">
    <property type="component" value="Unassembled WGS sequence"/>
</dbReference>
<dbReference type="InterPro" id="IPR011990">
    <property type="entry name" value="TPR-like_helical_dom_sf"/>
</dbReference>
<dbReference type="RefSeq" id="WP_125984142.1">
    <property type="nucleotide sequence ID" value="NZ_NGJS01000009.1"/>
</dbReference>
<sequence length="180" mass="20848">MLTPQDVLSFWFGEASPNQHFTKDNNFDQLIKERFTGLHQQAAQGECYYWRQSIHGRLAEIIILDQFSRNMFRDTPQAFNYDGMALILAQEAIATGEYKHLGTSELAFLLMPYMHSESKAIHEVALELFSMPGLEDTLAFEVKHKVIIDRFGRYPHRNNILGRTSTKEELLFLQEPDSSF</sequence>
<gene>
    <name evidence="1" type="ORF">CBF37_07480</name>
</gene>
<dbReference type="Gene3D" id="1.25.40.10">
    <property type="entry name" value="Tetratricopeptide repeat domain"/>
    <property type="match status" value="1"/>
</dbReference>
<organism evidence="1 2">
    <name type="scientific">Vagococcus vulneris</name>
    <dbReference type="NCBI Taxonomy" id="1977869"/>
    <lineage>
        <taxon>Bacteria</taxon>
        <taxon>Bacillati</taxon>
        <taxon>Bacillota</taxon>
        <taxon>Bacilli</taxon>
        <taxon>Lactobacillales</taxon>
        <taxon>Enterococcaceae</taxon>
        <taxon>Vagococcus</taxon>
    </lineage>
</organism>
<dbReference type="Pfam" id="PF06041">
    <property type="entry name" value="DUF924"/>
    <property type="match status" value="1"/>
</dbReference>
<evidence type="ECO:0000313" key="2">
    <source>
        <dbReference type="Proteomes" id="UP000287857"/>
    </source>
</evidence>
<evidence type="ECO:0008006" key="3">
    <source>
        <dbReference type="Google" id="ProtNLM"/>
    </source>
</evidence>
<comment type="caution">
    <text evidence="1">The sequence shown here is derived from an EMBL/GenBank/DDBJ whole genome shotgun (WGS) entry which is preliminary data.</text>
</comment>
<dbReference type="OrthoDB" id="7593450at2"/>
<dbReference type="Gene3D" id="1.20.58.320">
    <property type="entry name" value="TPR-like"/>
    <property type="match status" value="1"/>
</dbReference>
<reference evidence="1 2" key="1">
    <citation type="submission" date="2017-05" db="EMBL/GenBank/DDBJ databases">
        <title>Vagococcus spp. assemblies.</title>
        <authorList>
            <person name="Gulvik C.A."/>
        </authorList>
    </citation>
    <scope>NUCLEOTIDE SEQUENCE [LARGE SCALE GENOMIC DNA]</scope>
    <source>
        <strain evidence="1 2">SS1995</strain>
    </source>
</reference>
<dbReference type="AlphaFoldDB" id="A0A429ZXJ4"/>
<dbReference type="SUPFAM" id="SSF48452">
    <property type="entry name" value="TPR-like"/>
    <property type="match status" value="1"/>
</dbReference>